<dbReference type="Pfam" id="PF13561">
    <property type="entry name" value="adh_short_C2"/>
    <property type="match status" value="1"/>
</dbReference>
<dbReference type="PRINTS" id="PR00080">
    <property type="entry name" value="SDRFAMILY"/>
</dbReference>
<keyword evidence="2" id="KW-0560">Oxidoreductase</keyword>
<dbReference type="InterPro" id="IPR002347">
    <property type="entry name" value="SDR_fam"/>
</dbReference>
<dbReference type="AlphaFoldDB" id="A0A381NTG2"/>
<accession>A0A381NTG2</accession>
<evidence type="ECO:0000256" key="1">
    <source>
        <dbReference type="ARBA" id="ARBA00006484"/>
    </source>
</evidence>
<dbReference type="EMBL" id="UINC01000585">
    <property type="protein sequence ID" value="SUZ57882.1"/>
    <property type="molecule type" value="Genomic_DNA"/>
</dbReference>
<name>A0A381NTG2_9ZZZZ</name>
<dbReference type="InterPro" id="IPR036291">
    <property type="entry name" value="NAD(P)-bd_dom_sf"/>
</dbReference>
<dbReference type="PANTHER" id="PTHR42879">
    <property type="entry name" value="3-OXOACYL-(ACYL-CARRIER-PROTEIN) REDUCTASE"/>
    <property type="match status" value="1"/>
</dbReference>
<dbReference type="PANTHER" id="PTHR42879:SF2">
    <property type="entry name" value="3-OXOACYL-[ACYL-CARRIER-PROTEIN] REDUCTASE FABG"/>
    <property type="match status" value="1"/>
</dbReference>
<dbReference type="SUPFAM" id="SSF51735">
    <property type="entry name" value="NAD(P)-binding Rossmann-fold domains"/>
    <property type="match status" value="1"/>
</dbReference>
<evidence type="ECO:0000313" key="3">
    <source>
        <dbReference type="EMBL" id="SUZ57882.1"/>
    </source>
</evidence>
<protein>
    <recommendedName>
        <fullName evidence="4">3-oxoacyl-ACP reductase</fullName>
    </recommendedName>
</protein>
<reference evidence="3" key="1">
    <citation type="submission" date="2018-05" db="EMBL/GenBank/DDBJ databases">
        <authorList>
            <person name="Lanie J.A."/>
            <person name="Ng W.-L."/>
            <person name="Kazmierczak K.M."/>
            <person name="Andrzejewski T.M."/>
            <person name="Davidsen T.M."/>
            <person name="Wayne K.J."/>
            <person name="Tettelin H."/>
            <person name="Glass J.I."/>
            <person name="Rusch D."/>
            <person name="Podicherti R."/>
            <person name="Tsui H.-C.T."/>
            <person name="Winkler M.E."/>
        </authorList>
    </citation>
    <scope>NUCLEOTIDE SEQUENCE</scope>
</reference>
<dbReference type="GO" id="GO:0016491">
    <property type="term" value="F:oxidoreductase activity"/>
    <property type="evidence" value="ECO:0007669"/>
    <property type="project" value="UniProtKB-KW"/>
</dbReference>
<dbReference type="InterPro" id="IPR050259">
    <property type="entry name" value="SDR"/>
</dbReference>
<evidence type="ECO:0000256" key="2">
    <source>
        <dbReference type="ARBA" id="ARBA00023002"/>
    </source>
</evidence>
<dbReference type="Gene3D" id="3.40.50.720">
    <property type="entry name" value="NAD(P)-binding Rossmann-like Domain"/>
    <property type="match status" value="1"/>
</dbReference>
<evidence type="ECO:0008006" key="4">
    <source>
        <dbReference type="Google" id="ProtNLM"/>
    </source>
</evidence>
<proteinExistence type="inferred from homology"/>
<dbReference type="InterPro" id="IPR020904">
    <property type="entry name" value="Sc_DH/Rdtase_CS"/>
</dbReference>
<dbReference type="FunFam" id="3.40.50.720:FF:000173">
    <property type="entry name" value="3-oxoacyl-[acyl-carrier protein] reductase"/>
    <property type="match status" value="1"/>
</dbReference>
<gene>
    <name evidence="3" type="ORF">METZ01_LOCUS10736</name>
</gene>
<dbReference type="PRINTS" id="PR00081">
    <property type="entry name" value="GDHRDH"/>
</dbReference>
<dbReference type="PROSITE" id="PS00061">
    <property type="entry name" value="ADH_SHORT"/>
    <property type="match status" value="1"/>
</dbReference>
<organism evidence="3">
    <name type="scientific">marine metagenome</name>
    <dbReference type="NCBI Taxonomy" id="408172"/>
    <lineage>
        <taxon>unclassified sequences</taxon>
        <taxon>metagenomes</taxon>
        <taxon>ecological metagenomes</taxon>
    </lineage>
</organism>
<comment type="similarity">
    <text evidence="1">Belongs to the short-chain dehydrogenases/reductases (SDR) family.</text>
</comment>
<sequence>MASDPAFTHSVKVDVTDENSIQAAVKESIQKLGGLQGLIANAGINGPTKPTWEYSKKEWEHVMSVDLTGVFLSTRAVLHHMRKQGYGRLIIISSVAGKEGNPGASPYGAAKAGVIGYAKGLARELLPADITVNCLAPAITETDLLQEMTDEYIEDKKSRIPMGRFCTAAEIADMTAWVASPHCSFTTGQVFDLTGGRATY</sequence>
<dbReference type="GO" id="GO:0032787">
    <property type="term" value="P:monocarboxylic acid metabolic process"/>
    <property type="evidence" value="ECO:0007669"/>
    <property type="project" value="UniProtKB-ARBA"/>
</dbReference>